<protein>
    <recommendedName>
        <fullName evidence="7">3-keto-5-aminohexanoate cleavage protein</fullName>
    </recommendedName>
</protein>
<accession>A0A1S1PIG3</accession>
<proteinExistence type="predicted"/>
<dbReference type="PANTHER" id="PTHR37418">
    <property type="entry name" value="3-KETO-5-AMINOHEXANOATE CLEAVAGE ENZYME-RELATED"/>
    <property type="match status" value="1"/>
</dbReference>
<dbReference type="EMBL" id="MAXA01000245">
    <property type="protein sequence ID" value="OHV22658.1"/>
    <property type="molecule type" value="Genomic_DNA"/>
</dbReference>
<keyword evidence="6" id="KW-1185">Reference proteome</keyword>
<evidence type="ECO:0000256" key="4">
    <source>
        <dbReference type="ARBA" id="ARBA00022833"/>
    </source>
</evidence>
<evidence type="ECO:0000256" key="1">
    <source>
        <dbReference type="ARBA" id="ARBA00001947"/>
    </source>
</evidence>
<dbReference type="GO" id="GO:0046872">
    <property type="term" value="F:metal ion binding"/>
    <property type="evidence" value="ECO:0007669"/>
    <property type="project" value="UniProtKB-KW"/>
</dbReference>
<name>A0A1S1PIG3_9ACTN</name>
<evidence type="ECO:0000256" key="3">
    <source>
        <dbReference type="ARBA" id="ARBA00022723"/>
    </source>
</evidence>
<evidence type="ECO:0000313" key="6">
    <source>
        <dbReference type="Proteomes" id="UP000179769"/>
    </source>
</evidence>
<keyword evidence="3" id="KW-0479">Metal-binding</keyword>
<dbReference type="Gene3D" id="3.20.20.70">
    <property type="entry name" value="Aldolase class I"/>
    <property type="match status" value="1"/>
</dbReference>
<dbReference type="RefSeq" id="WP_071066045.1">
    <property type="nucleotide sequence ID" value="NZ_MAXA01000245.1"/>
</dbReference>
<dbReference type="AlphaFoldDB" id="A0A1S1PIG3"/>
<dbReference type="Proteomes" id="UP000179769">
    <property type="component" value="Unassembled WGS sequence"/>
</dbReference>
<dbReference type="Pfam" id="PF05853">
    <property type="entry name" value="BKACE"/>
    <property type="match status" value="1"/>
</dbReference>
<dbReference type="GO" id="GO:0043720">
    <property type="term" value="F:3-keto-5-aminohexanoate cleavage activity"/>
    <property type="evidence" value="ECO:0007669"/>
    <property type="project" value="InterPro"/>
</dbReference>
<dbReference type="OrthoDB" id="507754at2"/>
<evidence type="ECO:0008006" key="7">
    <source>
        <dbReference type="Google" id="ProtNLM"/>
    </source>
</evidence>
<sequence>MTKQKLIIEVRINEGTTRDSSPHVPYSPAEIAGQAVECWRQGASLVHYHARDPETGAQSADVDLYADVVRRIKQDSDLITFPTLGASMLPTAEERVAHIVEMAKDPATRPDCVPVDMLTTNLDRYDARRRAFISDERVYLNTTKMLTHVCETVSAVGVQPVSMIWNIAGVRLTEAFLEMGLYKEPLFCELTLFADPFVSYGHPATIRGLHALLDFFPARANWPWFLSVIGGNAFPALAGAIESGGHVAIGVADHPYQELGVPTNAELVTRVVEMARSMGREVATPAEAREMLGLPGYES</sequence>
<keyword evidence="4" id="KW-0862">Zinc</keyword>
<comment type="cofactor">
    <cofactor evidence="1">
        <name>Zn(2+)</name>
        <dbReference type="ChEBI" id="CHEBI:29105"/>
    </cofactor>
</comment>
<dbReference type="InterPro" id="IPR013785">
    <property type="entry name" value="Aldolase_TIM"/>
</dbReference>
<evidence type="ECO:0000313" key="5">
    <source>
        <dbReference type="EMBL" id="OHV22658.1"/>
    </source>
</evidence>
<comment type="caution">
    <text evidence="5">The sequence shown here is derived from an EMBL/GenBank/DDBJ whole genome shotgun (WGS) entry which is preliminary data.</text>
</comment>
<reference evidence="6" key="1">
    <citation type="submission" date="2016-07" db="EMBL/GenBank/DDBJ databases">
        <title>Frankia sp. NRRL B-16219 Genome sequencing.</title>
        <authorList>
            <person name="Ghodhbane-Gtari F."/>
            <person name="Swanson E."/>
            <person name="Gueddou A."/>
            <person name="Louati M."/>
            <person name="Nouioui I."/>
            <person name="Hezbri K."/>
            <person name="Abebe-Akele F."/>
            <person name="Simpson S."/>
            <person name="Morris K."/>
            <person name="Thomas K."/>
            <person name="Gtari M."/>
            <person name="Tisa L.S."/>
        </authorList>
    </citation>
    <scope>NUCLEOTIDE SEQUENCE [LARGE SCALE GENOMIC DNA]</scope>
    <source>
        <strain evidence="6">NRRL B-16219</strain>
    </source>
</reference>
<evidence type="ECO:0000256" key="2">
    <source>
        <dbReference type="ARBA" id="ARBA00022679"/>
    </source>
</evidence>
<organism evidence="5 6">
    <name type="scientific">Parafrankia soli</name>
    <dbReference type="NCBI Taxonomy" id="2599596"/>
    <lineage>
        <taxon>Bacteria</taxon>
        <taxon>Bacillati</taxon>
        <taxon>Actinomycetota</taxon>
        <taxon>Actinomycetes</taxon>
        <taxon>Frankiales</taxon>
        <taxon>Frankiaceae</taxon>
        <taxon>Parafrankia</taxon>
    </lineage>
</organism>
<keyword evidence="2" id="KW-0808">Transferase</keyword>
<gene>
    <name evidence="5" type="ORF">BBK14_25450</name>
</gene>
<dbReference type="PANTHER" id="PTHR37418:SF2">
    <property type="entry name" value="3-KETO-5-AMINOHEXANOATE CLEAVAGE ENZYME"/>
    <property type="match status" value="1"/>
</dbReference>
<dbReference type="InterPro" id="IPR008567">
    <property type="entry name" value="BKACE"/>
</dbReference>